<keyword evidence="3" id="KW-1185">Reference proteome</keyword>
<feature type="transmembrane region" description="Helical" evidence="1">
    <location>
        <begin position="7"/>
        <end position="25"/>
    </location>
</feature>
<protein>
    <submittedName>
        <fullName evidence="2">Uncharacterized protein</fullName>
    </submittedName>
</protein>
<feature type="transmembrane region" description="Helical" evidence="1">
    <location>
        <begin position="100"/>
        <end position="120"/>
    </location>
</feature>
<dbReference type="AlphaFoldDB" id="A0AAD5YLW8"/>
<feature type="transmembrane region" description="Helical" evidence="1">
    <location>
        <begin position="176"/>
        <end position="197"/>
    </location>
</feature>
<dbReference type="Proteomes" id="UP001212997">
    <property type="component" value="Unassembled WGS sequence"/>
</dbReference>
<proteinExistence type="predicted"/>
<keyword evidence="1" id="KW-1133">Transmembrane helix</keyword>
<reference evidence="2" key="1">
    <citation type="submission" date="2022-07" db="EMBL/GenBank/DDBJ databases">
        <title>Genome Sequence of Physisporinus lineatus.</title>
        <authorList>
            <person name="Buettner E."/>
        </authorList>
    </citation>
    <scope>NUCLEOTIDE SEQUENCE</scope>
    <source>
        <strain evidence="2">VT162</strain>
    </source>
</reference>
<gene>
    <name evidence="2" type="ORF">NLI96_g2432</name>
</gene>
<sequence>MRKTSYFLTFFAVAISLAFNVISVLRPDWLVYQSSVFGSRITIQYGLNRRCERSLIVLPAPDGGRMEYSDYKCRPFPTAKLDECDEDNKLFCVAWTTAGYFSQLSLGFAGVACLAIIFGVTTHSRRRRIWRAVAGLVWLHASFQAAAFAVITDLYVNSRFPTFEQARPGVGYVLNTLSWVFSVLISLGVFVTGLAASRGHRWAAGNRAYQPISG</sequence>
<feature type="transmembrane region" description="Helical" evidence="1">
    <location>
        <begin position="132"/>
        <end position="156"/>
    </location>
</feature>
<dbReference type="Gene3D" id="1.20.140.150">
    <property type="match status" value="1"/>
</dbReference>
<evidence type="ECO:0000256" key="1">
    <source>
        <dbReference type="SAM" id="Phobius"/>
    </source>
</evidence>
<keyword evidence="1" id="KW-0472">Membrane</keyword>
<evidence type="ECO:0000313" key="2">
    <source>
        <dbReference type="EMBL" id="KAJ3489031.1"/>
    </source>
</evidence>
<keyword evidence="1" id="KW-0812">Transmembrane</keyword>
<comment type="caution">
    <text evidence="2">The sequence shown here is derived from an EMBL/GenBank/DDBJ whole genome shotgun (WGS) entry which is preliminary data.</text>
</comment>
<dbReference type="EMBL" id="JANAWD010000054">
    <property type="protein sequence ID" value="KAJ3489031.1"/>
    <property type="molecule type" value="Genomic_DNA"/>
</dbReference>
<accession>A0AAD5YLW8</accession>
<name>A0AAD5YLW8_9APHY</name>
<evidence type="ECO:0000313" key="3">
    <source>
        <dbReference type="Proteomes" id="UP001212997"/>
    </source>
</evidence>
<organism evidence="2 3">
    <name type="scientific">Meripilus lineatus</name>
    <dbReference type="NCBI Taxonomy" id="2056292"/>
    <lineage>
        <taxon>Eukaryota</taxon>
        <taxon>Fungi</taxon>
        <taxon>Dikarya</taxon>
        <taxon>Basidiomycota</taxon>
        <taxon>Agaricomycotina</taxon>
        <taxon>Agaricomycetes</taxon>
        <taxon>Polyporales</taxon>
        <taxon>Meripilaceae</taxon>
        <taxon>Meripilus</taxon>
    </lineage>
</organism>